<dbReference type="InterPro" id="IPR002347">
    <property type="entry name" value="SDR_fam"/>
</dbReference>
<name>A0ABS5AS99_9PSEU</name>
<evidence type="ECO:0000256" key="1">
    <source>
        <dbReference type="ARBA" id="ARBA00006484"/>
    </source>
</evidence>
<keyword evidence="2" id="KW-0560">Oxidoreductase</keyword>
<gene>
    <name evidence="5" type="ORF">JOF53_008339</name>
</gene>
<dbReference type="EMBL" id="JAGIOO010000001">
    <property type="protein sequence ID" value="MBP2479467.1"/>
    <property type="molecule type" value="Genomic_DNA"/>
</dbReference>
<comment type="caution">
    <text evidence="5">The sequence shown here is derived from an EMBL/GenBank/DDBJ whole genome shotgun (WGS) entry which is preliminary data.</text>
</comment>
<reference evidence="5 6" key="1">
    <citation type="submission" date="2021-03" db="EMBL/GenBank/DDBJ databases">
        <title>Sequencing the genomes of 1000 actinobacteria strains.</title>
        <authorList>
            <person name="Klenk H.-P."/>
        </authorList>
    </citation>
    <scope>NUCLEOTIDE SEQUENCE [LARGE SCALE GENOMIC DNA]</scope>
    <source>
        <strain evidence="5 6">DSM 44580</strain>
    </source>
</reference>
<feature type="domain" description="Ketoreductase" evidence="4">
    <location>
        <begin position="7"/>
        <end position="190"/>
    </location>
</feature>
<evidence type="ECO:0000256" key="3">
    <source>
        <dbReference type="RuleBase" id="RU000363"/>
    </source>
</evidence>
<dbReference type="SMART" id="SM00822">
    <property type="entry name" value="PKS_KR"/>
    <property type="match status" value="1"/>
</dbReference>
<dbReference type="Pfam" id="PF00106">
    <property type="entry name" value="adh_short"/>
    <property type="match status" value="1"/>
</dbReference>
<dbReference type="Proteomes" id="UP001519363">
    <property type="component" value="Unassembled WGS sequence"/>
</dbReference>
<dbReference type="Gene3D" id="3.40.50.720">
    <property type="entry name" value="NAD(P)-binding Rossmann-like Domain"/>
    <property type="match status" value="1"/>
</dbReference>
<evidence type="ECO:0000259" key="4">
    <source>
        <dbReference type="SMART" id="SM00822"/>
    </source>
</evidence>
<dbReference type="InterPro" id="IPR020904">
    <property type="entry name" value="Sc_DH/Rdtase_CS"/>
</dbReference>
<organism evidence="5 6">
    <name type="scientific">Crossiella equi</name>
    <dbReference type="NCBI Taxonomy" id="130796"/>
    <lineage>
        <taxon>Bacteria</taxon>
        <taxon>Bacillati</taxon>
        <taxon>Actinomycetota</taxon>
        <taxon>Actinomycetes</taxon>
        <taxon>Pseudonocardiales</taxon>
        <taxon>Pseudonocardiaceae</taxon>
        <taxon>Crossiella</taxon>
    </lineage>
</organism>
<accession>A0ABS5AS99</accession>
<dbReference type="PRINTS" id="PR00081">
    <property type="entry name" value="GDHRDH"/>
</dbReference>
<dbReference type="CDD" id="cd05233">
    <property type="entry name" value="SDR_c"/>
    <property type="match status" value="1"/>
</dbReference>
<protein>
    <submittedName>
        <fullName evidence="5">NAD(P)-dependent dehydrogenase (Short-subunit alcohol dehydrogenase family)</fullName>
    </submittedName>
</protein>
<keyword evidence="6" id="KW-1185">Reference proteome</keyword>
<evidence type="ECO:0000313" key="5">
    <source>
        <dbReference type="EMBL" id="MBP2479467.1"/>
    </source>
</evidence>
<proteinExistence type="inferred from homology"/>
<dbReference type="RefSeq" id="WP_086781299.1">
    <property type="nucleotide sequence ID" value="NZ_JAGIOO010000001.1"/>
</dbReference>
<evidence type="ECO:0000256" key="2">
    <source>
        <dbReference type="ARBA" id="ARBA00023002"/>
    </source>
</evidence>
<dbReference type="PRINTS" id="PR00080">
    <property type="entry name" value="SDRFAMILY"/>
</dbReference>
<dbReference type="PANTHER" id="PTHR43391:SF82">
    <property type="entry name" value="OXIDOREDUCTASE SADH-RELATED"/>
    <property type="match status" value="1"/>
</dbReference>
<sequence length="265" mass="27147">MRIQRGSVAFVTGGAQGIGLGIARALAARGVLLALADVDSSALARGAEELSRHTEVATFRLDVRDREGFTEAADEAESRLGPVSLLFNNAGILAYSPAAELSYAKWDHALGVNLTGVVNGVQTFLPRLLARGQGGHIVNTSSGAGLAAGSGVLYTTAKFAVVGLSESLHQELAGHGIDVSVLCPGPVDTGIARNTRAVPGGESVALPAEHLPGVDAFLQGGLGINEVGELVLAGMAAGALWIHTDGTMREPLRQRTEALFASLPG</sequence>
<dbReference type="PROSITE" id="PS00061">
    <property type="entry name" value="ADH_SHORT"/>
    <property type="match status" value="1"/>
</dbReference>
<dbReference type="PANTHER" id="PTHR43391">
    <property type="entry name" value="RETINOL DEHYDROGENASE-RELATED"/>
    <property type="match status" value="1"/>
</dbReference>
<dbReference type="SUPFAM" id="SSF51735">
    <property type="entry name" value="NAD(P)-binding Rossmann-fold domains"/>
    <property type="match status" value="1"/>
</dbReference>
<dbReference type="InterPro" id="IPR057326">
    <property type="entry name" value="KR_dom"/>
</dbReference>
<evidence type="ECO:0000313" key="6">
    <source>
        <dbReference type="Proteomes" id="UP001519363"/>
    </source>
</evidence>
<comment type="similarity">
    <text evidence="1 3">Belongs to the short-chain dehydrogenases/reductases (SDR) family.</text>
</comment>
<dbReference type="InterPro" id="IPR036291">
    <property type="entry name" value="NAD(P)-bd_dom_sf"/>
</dbReference>